<organism evidence="1 2">
    <name type="scientific">Pontibacillus litoralis JSM 072002</name>
    <dbReference type="NCBI Taxonomy" id="1385512"/>
    <lineage>
        <taxon>Bacteria</taxon>
        <taxon>Bacillati</taxon>
        <taxon>Bacillota</taxon>
        <taxon>Bacilli</taxon>
        <taxon>Bacillales</taxon>
        <taxon>Bacillaceae</taxon>
        <taxon>Pontibacillus</taxon>
    </lineage>
</organism>
<dbReference type="STRING" id="1385512.N784_07750"/>
<keyword evidence="2" id="KW-1185">Reference proteome</keyword>
<proteinExistence type="predicted"/>
<dbReference type="OrthoDB" id="9790372at2"/>
<dbReference type="RefSeq" id="WP_036832196.1">
    <property type="nucleotide sequence ID" value="NZ_AVPG01000002.1"/>
</dbReference>
<gene>
    <name evidence="1" type="ORF">N784_07750</name>
</gene>
<dbReference type="AlphaFoldDB" id="A0A0A5GBU0"/>
<evidence type="ECO:0008006" key="3">
    <source>
        <dbReference type="Google" id="ProtNLM"/>
    </source>
</evidence>
<comment type="caution">
    <text evidence="1">The sequence shown here is derived from an EMBL/GenBank/DDBJ whole genome shotgun (WGS) entry which is preliminary data.</text>
</comment>
<dbReference type="Proteomes" id="UP000030401">
    <property type="component" value="Unassembled WGS sequence"/>
</dbReference>
<reference evidence="1 2" key="1">
    <citation type="submission" date="2013-08" db="EMBL/GenBank/DDBJ databases">
        <authorList>
            <person name="Huang J."/>
            <person name="Wang G."/>
        </authorList>
    </citation>
    <scope>NUCLEOTIDE SEQUENCE [LARGE SCALE GENOMIC DNA]</scope>
    <source>
        <strain evidence="1 2">JSM 072002</strain>
    </source>
</reference>
<dbReference type="EMBL" id="AVPG01000002">
    <property type="protein sequence ID" value="KGX88555.1"/>
    <property type="molecule type" value="Genomic_DNA"/>
</dbReference>
<evidence type="ECO:0000313" key="1">
    <source>
        <dbReference type="EMBL" id="KGX88555.1"/>
    </source>
</evidence>
<accession>A0A0A5GBU0</accession>
<dbReference type="Pfam" id="PF02620">
    <property type="entry name" value="YceD"/>
    <property type="match status" value="1"/>
</dbReference>
<name>A0A0A5GBU0_9BACI</name>
<dbReference type="eggNOG" id="COG1399">
    <property type="taxonomic scope" value="Bacteria"/>
</dbReference>
<protein>
    <recommendedName>
        <fullName evidence="3">DUF177 domain-containing protein</fullName>
    </recommendedName>
</protein>
<evidence type="ECO:0000313" key="2">
    <source>
        <dbReference type="Proteomes" id="UP000030401"/>
    </source>
</evidence>
<dbReference type="InterPro" id="IPR003772">
    <property type="entry name" value="YceD"/>
</dbReference>
<sequence length="172" mass="19679">MKFPLQRLKAASDQKPFPFEGDVDVSELEQMNNDIRSIAPVHVKGKAVNHGEELQFDFTVTGTMVLPCARTLADVSHPFSFQTMEMFSLSPYHEEGEDEIHKIHGEVLDLTPYIKENVILEVPLQVFSDDEQVLDQAPMEGEGWQFISEVKKEDKIDPRFAKLQNYLNNNNE</sequence>